<evidence type="ECO:0000313" key="4">
    <source>
        <dbReference type="Proteomes" id="UP001151287"/>
    </source>
</evidence>
<dbReference type="PANTHER" id="PTHR31304:SF73">
    <property type="entry name" value="OS01G0511000 PROTEIN"/>
    <property type="match status" value="1"/>
</dbReference>
<dbReference type="PANTHER" id="PTHR31304">
    <property type="entry name" value="LOB DOMAIN-CONTAINING PROTEIN 38"/>
    <property type="match status" value="1"/>
</dbReference>
<dbReference type="EMBL" id="JAMQYH010000005">
    <property type="protein sequence ID" value="KAJ1687394.1"/>
    <property type="molecule type" value="Genomic_DNA"/>
</dbReference>
<accession>A0A9Q0C539</accession>
<gene>
    <name evidence="3" type="ORF">LUZ63_018784</name>
</gene>
<evidence type="ECO:0000256" key="1">
    <source>
        <dbReference type="ARBA" id="ARBA00005474"/>
    </source>
</evidence>
<sequence length="239" mass="27096">MRLSCNGCRVLRKGCGDDCIIRPCLSWIRNPESQAHTTLFLAKFYGRAGLLNLINAGAQHMRPAIYRSLLYESCGRIINPTFGSVGLLWSGRWHLCQAAVEAVLKGIPISQIPSDNNTDSSVSPCFKSSGDIRHVNKEMDVKLHKISKTNRTRFKRERSKPKDMENELVATEPELAQQRGDCESPEKVWPAEVIEIGSPQSEERQDYIEQEQETTMLNLNIRQLPSEHDIDLYTIDLNL</sequence>
<dbReference type="Pfam" id="PF03195">
    <property type="entry name" value="LOB"/>
    <property type="match status" value="1"/>
</dbReference>
<dbReference type="PROSITE" id="PS50891">
    <property type="entry name" value="LOB"/>
    <property type="match status" value="1"/>
</dbReference>
<dbReference type="InterPro" id="IPR004883">
    <property type="entry name" value="LOB"/>
</dbReference>
<dbReference type="OrthoDB" id="1922547at2759"/>
<keyword evidence="4" id="KW-1185">Reference proteome</keyword>
<reference evidence="3" key="1">
    <citation type="journal article" date="2022" name="Cell">
        <title>Repeat-based holocentromeres influence genome architecture and karyotype evolution.</title>
        <authorList>
            <person name="Hofstatter P.G."/>
            <person name="Thangavel G."/>
            <person name="Lux T."/>
            <person name="Neumann P."/>
            <person name="Vondrak T."/>
            <person name="Novak P."/>
            <person name="Zhang M."/>
            <person name="Costa L."/>
            <person name="Castellani M."/>
            <person name="Scott A."/>
            <person name="Toegelov H."/>
            <person name="Fuchs J."/>
            <person name="Mata-Sucre Y."/>
            <person name="Dias Y."/>
            <person name="Vanzela A.L.L."/>
            <person name="Huettel B."/>
            <person name="Almeida C.C.S."/>
            <person name="Simkova H."/>
            <person name="Souza G."/>
            <person name="Pedrosa-Harand A."/>
            <person name="Macas J."/>
            <person name="Mayer K.F.X."/>
            <person name="Houben A."/>
            <person name="Marques A."/>
        </authorList>
    </citation>
    <scope>NUCLEOTIDE SEQUENCE</scope>
    <source>
        <strain evidence="3">RhyBre1mFocal</strain>
    </source>
</reference>
<evidence type="ECO:0000313" key="3">
    <source>
        <dbReference type="EMBL" id="KAJ1687394.1"/>
    </source>
</evidence>
<proteinExistence type="inferred from homology"/>
<dbReference type="AlphaFoldDB" id="A0A9Q0C539"/>
<dbReference type="Proteomes" id="UP001151287">
    <property type="component" value="Unassembled WGS sequence"/>
</dbReference>
<name>A0A9Q0C539_9POAL</name>
<comment type="similarity">
    <text evidence="1">Belongs to the LOB domain-containing protein family.</text>
</comment>
<organism evidence="3 4">
    <name type="scientific">Rhynchospora breviuscula</name>
    <dbReference type="NCBI Taxonomy" id="2022672"/>
    <lineage>
        <taxon>Eukaryota</taxon>
        <taxon>Viridiplantae</taxon>
        <taxon>Streptophyta</taxon>
        <taxon>Embryophyta</taxon>
        <taxon>Tracheophyta</taxon>
        <taxon>Spermatophyta</taxon>
        <taxon>Magnoliopsida</taxon>
        <taxon>Liliopsida</taxon>
        <taxon>Poales</taxon>
        <taxon>Cyperaceae</taxon>
        <taxon>Cyperoideae</taxon>
        <taxon>Rhynchosporeae</taxon>
        <taxon>Rhynchospora</taxon>
    </lineage>
</organism>
<protein>
    <recommendedName>
        <fullName evidence="2">LOB domain-containing protein</fullName>
    </recommendedName>
</protein>
<comment type="caution">
    <text evidence="3">The sequence shown here is derived from an EMBL/GenBank/DDBJ whole genome shotgun (WGS) entry which is preliminary data.</text>
</comment>
<feature type="domain" description="LOB" evidence="2">
    <location>
        <begin position="3"/>
        <end position="109"/>
    </location>
</feature>
<evidence type="ECO:0000259" key="2">
    <source>
        <dbReference type="PROSITE" id="PS50891"/>
    </source>
</evidence>
<dbReference type="GO" id="GO:0010468">
    <property type="term" value="P:regulation of gene expression"/>
    <property type="evidence" value="ECO:0007669"/>
    <property type="project" value="TreeGrafter"/>
</dbReference>